<evidence type="ECO:0000256" key="8">
    <source>
        <dbReference type="ARBA" id="ARBA00023139"/>
    </source>
</evidence>
<proteinExistence type="predicted"/>
<keyword evidence="6" id="KW-0843">Virulence</keyword>
<dbReference type="Pfam" id="PF03498">
    <property type="entry name" value="CDtoxinA"/>
    <property type="match status" value="1"/>
</dbReference>
<comment type="subcellular location">
    <subcellularLocation>
        <location evidence="1">Cell outer membrane</location>
        <topology evidence="1">Lipid-anchor</topology>
    </subcellularLocation>
</comment>
<dbReference type="EMBL" id="AB509351">
    <property type="protein sequence ID" value="BAJ52761.1"/>
    <property type="molecule type" value="Genomic_DNA"/>
</dbReference>
<dbReference type="RefSeq" id="WP_115646174.1">
    <property type="nucleotide sequence ID" value="NZ_JAHCYE010000006.1"/>
</dbReference>
<dbReference type="InterPro" id="IPR003558">
    <property type="entry name" value="CDtoxinA/C"/>
</dbReference>
<dbReference type="GO" id="GO:0009279">
    <property type="term" value="C:cell outer membrane"/>
    <property type="evidence" value="ECO:0007669"/>
    <property type="project" value="UniProtKB-SubCell"/>
</dbReference>
<accession>E5RM60</accession>
<evidence type="ECO:0000313" key="12">
    <source>
        <dbReference type="EMBL" id="BAJ52773.1"/>
    </source>
</evidence>
<dbReference type="CDD" id="cd23414">
    <property type="entry name" value="beta-trefoil_Ricin_CdtA"/>
    <property type="match status" value="1"/>
</dbReference>
<reference evidence="11" key="1">
    <citation type="submission" date="2009-06" db="EMBL/GenBank/DDBJ databases">
        <title>Molecular analyses of full-length sytolethal distending toxin (cdt) gene operon from the urease-positive thermophilic Campylobacter organisms and comparison with those from other campylobacter.</title>
        <authorList>
            <person name="Nakanishi S."/>
            <person name="Tazumi A."/>
            <person name="Moore J."/>
            <person name="Millar C."/>
            <person name="Murayama O."/>
            <person name="Matsuda M."/>
        </authorList>
    </citation>
    <scope>NUCLEOTIDE SEQUENCE</scope>
    <source>
        <strain evidence="11">NCTC 12894</strain>
        <strain evidence="12">NCTC 12896</strain>
    </source>
</reference>
<evidence type="ECO:0000256" key="5">
    <source>
        <dbReference type="ARBA" id="ARBA00022734"/>
    </source>
</evidence>
<evidence type="ECO:0000256" key="3">
    <source>
        <dbReference type="ARBA" id="ARBA00022656"/>
    </source>
</evidence>
<evidence type="ECO:0000256" key="9">
    <source>
        <dbReference type="ARBA" id="ARBA00023237"/>
    </source>
</evidence>
<name>E5RM60_CAMLA</name>
<dbReference type="GO" id="GO:0090729">
    <property type="term" value="F:toxin activity"/>
    <property type="evidence" value="ECO:0007669"/>
    <property type="project" value="UniProtKB-KW"/>
</dbReference>
<evidence type="ECO:0000256" key="7">
    <source>
        <dbReference type="ARBA" id="ARBA00023136"/>
    </source>
</evidence>
<keyword evidence="8" id="KW-0564">Palmitate</keyword>
<keyword evidence="5" id="KW-0430">Lectin</keyword>
<protein>
    <recommendedName>
        <fullName evidence="2">Cytolethal distending toxin subunit A</fullName>
    </recommendedName>
</protein>
<dbReference type="PIRSF" id="PIRSF036516">
    <property type="entry name" value="CDT_A"/>
    <property type="match status" value="1"/>
</dbReference>
<keyword evidence="9" id="KW-0998">Cell outer membrane</keyword>
<dbReference type="PRINTS" id="PR01387">
    <property type="entry name" value="CDTOXINA"/>
</dbReference>
<dbReference type="PROSITE" id="PS50231">
    <property type="entry name" value="RICIN_B_LECTIN"/>
    <property type="match status" value="1"/>
</dbReference>
<evidence type="ECO:0000256" key="4">
    <source>
        <dbReference type="ARBA" id="ARBA00022729"/>
    </source>
</evidence>
<dbReference type="PROSITE" id="PS51257">
    <property type="entry name" value="PROKAR_LIPOPROTEIN"/>
    <property type="match status" value="1"/>
</dbReference>
<dbReference type="Gene3D" id="2.80.10.50">
    <property type="match status" value="1"/>
</dbReference>
<evidence type="ECO:0000256" key="2">
    <source>
        <dbReference type="ARBA" id="ARBA00016112"/>
    </source>
</evidence>
<organism evidence="11">
    <name type="scientific">Campylobacter lari</name>
    <dbReference type="NCBI Taxonomy" id="201"/>
    <lineage>
        <taxon>Bacteria</taxon>
        <taxon>Pseudomonadati</taxon>
        <taxon>Campylobacterota</taxon>
        <taxon>Epsilonproteobacteria</taxon>
        <taxon>Campylobacterales</taxon>
        <taxon>Campylobacteraceae</taxon>
        <taxon>Campylobacter</taxon>
    </lineage>
</organism>
<evidence type="ECO:0000256" key="1">
    <source>
        <dbReference type="ARBA" id="ARBA00004459"/>
    </source>
</evidence>
<sequence>MQKIKFVMILSILITFFIGCSSKEQFNPLGRSLGAVNDSDPLSIGKNPTPPAKQKAPILVEGEKFPAIPLEPPLIKTNTFKGDNPIKGPLPRLTSKNTFSESSVFENRGFPSDFVTIMNPNGSALTVWALNPGNWIWGYSLDNSKSFGDARVWQVIEFPANYIMLKNAKTNTCLNAYGNGIVHYPCDQSNHAQFWKLLLMSNESFQIQNLATQKCIKTQLYNVMKDFEVDFFNIYLEDCLKPGEKNLDKQWNITTPAFISRFPY</sequence>
<dbReference type="GO" id="GO:0030246">
    <property type="term" value="F:carbohydrate binding"/>
    <property type="evidence" value="ECO:0007669"/>
    <property type="project" value="UniProtKB-KW"/>
</dbReference>
<gene>
    <name evidence="11" type="primary">cdtA</name>
</gene>
<keyword evidence="3" id="KW-0800">Toxin</keyword>
<dbReference type="EMBL" id="AB509353">
    <property type="protein sequence ID" value="BAJ52773.1"/>
    <property type="molecule type" value="Genomic_DNA"/>
</dbReference>
<keyword evidence="10" id="KW-0449">Lipoprotein</keyword>
<evidence type="ECO:0000313" key="11">
    <source>
        <dbReference type="EMBL" id="BAJ52761.1"/>
    </source>
</evidence>
<dbReference type="InterPro" id="IPR035992">
    <property type="entry name" value="Ricin_B-like_lectins"/>
</dbReference>
<evidence type="ECO:0000256" key="6">
    <source>
        <dbReference type="ARBA" id="ARBA00023026"/>
    </source>
</evidence>
<keyword evidence="4" id="KW-0732">Signal</keyword>
<dbReference type="SUPFAM" id="SSF50370">
    <property type="entry name" value="Ricin B-like lectins"/>
    <property type="match status" value="1"/>
</dbReference>
<dbReference type="InterPro" id="IPR015957">
    <property type="entry name" value="CDtoxinA"/>
</dbReference>
<keyword evidence="7" id="KW-0472">Membrane</keyword>
<dbReference type="AlphaFoldDB" id="E5RM60"/>
<evidence type="ECO:0000256" key="10">
    <source>
        <dbReference type="ARBA" id="ARBA00023288"/>
    </source>
</evidence>